<name>A0A1Y2AQ34_9FUNG</name>
<gene>
    <name evidence="3" type="ORF">BCR33DRAFT_727771</name>
</gene>
<dbReference type="Proteomes" id="UP000193642">
    <property type="component" value="Unassembled WGS sequence"/>
</dbReference>
<dbReference type="OrthoDB" id="2142729at2759"/>
<sequence>MAARNPLGPQGVSHGDRHRIPPRSQVIMYEVHLKEVFDKHPKSPHKARLRTVFNLLEEIIPTLGPFAPILTILKDELFRSVYSKNLTSCETDPFVERVPFFCTAGRVDEARQEEADKANESLAELQQRIRFRDHDLQILYKKNMALKQDITDYQVKVEKLQDKIRGLEDQCHKYEMEKGESAYFHTAQEHGFKSEIEKLQTTLAQKNGIIEKLTVFKSAYNDAPDSVLEEREKNKVELVIDSIGMVEYDIHQAERLQEQFAEILNYQLDDFEMALSQLRKKREIMAGVMINEVEREASYSQELEEVTAGFKKRISELLEEQTLLKQHTNSLKNVLSSYENDTKTVQRAADSALRHYSTVLHYSEDGGYTYKPWKHAPYCGKCGDRTICCPHKLGSTDPIALRQTITHIRLVRPGLKLRSYCKPGDKPAKVVSAFKDENDSDVEEGEDEQLLVTKSMKIVWEQYYDVYQGYKPKYTRIFNLERTLDYIQEIYEARVIYEEKIDNLANKDDDVQYMKFTDFFYDFFNSRYQIQEVALKAIHDLFTALAKYESNNLNVAIFIKHLCGHEDITWKYIYDCRKLFAKYNDGQPLIAPKYRQIIGILYPCRPREIYDGMELEFQAYTKNKMTYELLDEQLLHMIHKGIEPNVKFMTLCLKRYDYQETGALQYEDFDEALATLLSTIQVKHKRLMYKLVSRDNANRDTVPIAKLAMVCAYFLVHEASLHSWLPPAVNAPEVIGNLSRLLESGGKDSDKATPSSRGAKTAEEPPATQKDVDIVLKSDNIHGIMLDGRAVEEEEAKMKMRIDMAMLSRESEKESDTEYLFHI</sequence>
<organism evidence="3 4">
    <name type="scientific">Rhizoclosmatium globosum</name>
    <dbReference type="NCBI Taxonomy" id="329046"/>
    <lineage>
        <taxon>Eukaryota</taxon>
        <taxon>Fungi</taxon>
        <taxon>Fungi incertae sedis</taxon>
        <taxon>Chytridiomycota</taxon>
        <taxon>Chytridiomycota incertae sedis</taxon>
        <taxon>Chytridiomycetes</taxon>
        <taxon>Chytridiales</taxon>
        <taxon>Chytriomycetaceae</taxon>
        <taxon>Rhizoclosmatium</taxon>
    </lineage>
</organism>
<feature type="region of interest" description="Disordered" evidence="2">
    <location>
        <begin position="742"/>
        <end position="769"/>
    </location>
</feature>
<evidence type="ECO:0000313" key="3">
    <source>
        <dbReference type="EMBL" id="ORY24045.1"/>
    </source>
</evidence>
<evidence type="ECO:0000256" key="2">
    <source>
        <dbReference type="SAM" id="MobiDB-lite"/>
    </source>
</evidence>
<keyword evidence="1" id="KW-0175">Coiled coil</keyword>
<dbReference type="AlphaFoldDB" id="A0A1Y2AQ34"/>
<keyword evidence="4" id="KW-1185">Reference proteome</keyword>
<dbReference type="STRING" id="329046.A0A1Y2AQ34"/>
<protein>
    <submittedName>
        <fullName evidence="3">Uncharacterized protein</fullName>
    </submittedName>
</protein>
<comment type="caution">
    <text evidence="3">The sequence shown here is derived from an EMBL/GenBank/DDBJ whole genome shotgun (WGS) entry which is preliminary data.</text>
</comment>
<proteinExistence type="predicted"/>
<dbReference type="EMBL" id="MCGO01000151">
    <property type="protein sequence ID" value="ORY24045.1"/>
    <property type="molecule type" value="Genomic_DNA"/>
</dbReference>
<evidence type="ECO:0000313" key="4">
    <source>
        <dbReference type="Proteomes" id="UP000193642"/>
    </source>
</evidence>
<feature type="coiled-coil region" evidence="1">
    <location>
        <begin position="108"/>
        <end position="177"/>
    </location>
</feature>
<accession>A0A1Y2AQ34</accession>
<evidence type="ECO:0000256" key="1">
    <source>
        <dbReference type="SAM" id="Coils"/>
    </source>
</evidence>
<reference evidence="3 4" key="1">
    <citation type="submission" date="2016-07" db="EMBL/GenBank/DDBJ databases">
        <title>Pervasive Adenine N6-methylation of Active Genes in Fungi.</title>
        <authorList>
            <consortium name="DOE Joint Genome Institute"/>
            <person name="Mondo S.J."/>
            <person name="Dannebaum R.O."/>
            <person name="Kuo R.C."/>
            <person name="Labutti K."/>
            <person name="Haridas S."/>
            <person name="Kuo A."/>
            <person name="Salamov A."/>
            <person name="Ahrendt S.R."/>
            <person name="Lipzen A."/>
            <person name="Sullivan W."/>
            <person name="Andreopoulos W.B."/>
            <person name="Clum A."/>
            <person name="Lindquist E."/>
            <person name="Daum C."/>
            <person name="Ramamoorthy G.K."/>
            <person name="Gryganskyi A."/>
            <person name="Culley D."/>
            <person name="Magnuson J.K."/>
            <person name="James T.Y."/>
            <person name="O'Malley M.A."/>
            <person name="Stajich J.E."/>
            <person name="Spatafora J.W."/>
            <person name="Visel A."/>
            <person name="Grigoriev I.V."/>
        </authorList>
    </citation>
    <scope>NUCLEOTIDE SEQUENCE [LARGE SCALE GENOMIC DNA]</scope>
    <source>
        <strain evidence="3 4">JEL800</strain>
    </source>
</reference>